<dbReference type="SMART" id="SM00516">
    <property type="entry name" value="SEC14"/>
    <property type="match status" value="1"/>
</dbReference>
<dbReference type="OrthoDB" id="75724at2759"/>
<dbReference type="GO" id="GO:0005789">
    <property type="term" value="C:endoplasmic reticulum membrane"/>
    <property type="evidence" value="ECO:0007669"/>
    <property type="project" value="UniProtKB-SubCell"/>
</dbReference>
<evidence type="ECO:0000256" key="3">
    <source>
        <dbReference type="ARBA" id="ARBA00006667"/>
    </source>
</evidence>
<dbReference type="GO" id="GO:0017157">
    <property type="term" value="P:regulation of exocytosis"/>
    <property type="evidence" value="ECO:0007669"/>
    <property type="project" value="TreeGrafter"/>
</dbReference>
<keyword evidence="10 16" id="KW-0492">Microsome</keyword>
<keyword evidence="13 16" id="KW-0472">Membrane</keyword>
<dbReference type="GO" id="GO:0043001">
    <property type="term" value="P:Golgi to plasma membrane protein transport"/>
    <property type="evidence" value="ECO:0007669"/>
    <property type="project" value="TreeGrafter"/>
</dbReference>
<sequence>MSKVSELSTEQTQTLEKLVNSLPEILEEAEYDELFGQQLTVSGQFYNDKATRNLLFKFLKANNWNYDAAKEQLSNTLEWRKEFNPLSAAFSEVHDHKFDKVCVVTQYGDEVTTWNMYGASSGVKATELFKDLDKFLRFRIGAMERSLQLLDFASEDKDYMNQLHDYEGVSFLKFDADIKKGSKATIQIFQDNYPELLKRKLFVNVPTVMYWVYELVKRWLSKDTTKKFTLLSNSKNVVKTLGDDVPEKYGGKGKPLLEQNVKDVYPSPYAAYLLQQAVANEVE</sequence>
<accession>A0A061BDF0</accession>
<reference evidence="19" key="3">
    <citation type="submission" date="2017-01" db="EMBL/GenBank/DDBJ databases">
        <authorList>
            <person name="Mah S.A."/>
            <person name="Swanson W.J."/>
            <person name="Moy G.W."/>
            <person name="Vacquier V.D."/>
        </authorList>
    </citation>
    <scope>NUCLEOTIDE SEQUENCE [LARGE SCALE GENOMIC DNA]</scope>
    <source>
        <strain evidence="19">65</strain>
    </source>
</reference>
<feature type="domain" description="CRAL-TRIO" evidence="17">
    <location>
        <begin position="133"/>
        <end position="257"/>
    </location>
</feature>
<evidence type="ECO:0000256" key="10">
    <source>
        <dbReference type="ARBA" id="ARBA00022848"/>
    </source>
</evidence>
<dbReference type="GO" id="GO:0005829">
    <property type="term" value="C:cytosol"/>
    <property type="evidence" value="ECO:0007669"/>
    <property type="project" value="TreeGrafter"/>
</dbReference>
<keyword evidence="20" id="KW-1185">Reference proteome</keyword>
<name>A0A061BDF0_CYBFA</name>
<evidence type="ECO:0000313" key="18">
    <source>
        <dbReference type="EMBL" id="CDR45906.1"/>
    </source>
</evidence>
<dbReference type="Proteomes" id="UP000189513">
    <property type="component" value="Unassembled WGS sequence"/>
</dbReference>
<dbReference type="InterPro" id="IPR011074">
    <property type="entry name" value="CRAL/TRIO_N_dom"/>
</dbReference>
<dbReference type="SMART" id="SM01100">
    <property type="entry name" value="CRAL_TRIO_N"/>
    <property type="match status" value="1"/>
</dbReference>
<dbReference type="OMA" id="KRVVTWN"/>
<dbReference type="SUPFAM" id="SSF52087">
    <property type="entry name" value="CRAL/TRIO domain"/>
    <property type="match status" value="1"/>
</dbReference>
<evidence type="ECO:0000256" key="12">
    <source>
        <dbReference type="ARBA" id="ARBA00023055"/>
    </source>
</evidence>
<dbReference type="VEuPathDB" id="FungiDB:BON22_0898"/>
<dbReference type="Pfam" id="PF00650">
    <property type="entry name" value="CRAL_TRIO"/>
    <property type="match status" value="1"/>
</dbReference>
<dbReference type="InterPro" id="IPR001251">
    <property type="entry name" value="CRAL-TRIO_dom"/>
</dbReference>
<evidence type="ECO:0000256" key="11">
    <source>
        <dbReference type="ARBA" id="ARBA00023004"/>
    </source>
</evidence>
<comment type="cofactor">
    <cofactor evidence="1">
        <name>heme b</name>
        <dbReference type="ChEBI" id="CHEBI:60344"/>
    </cofactor>
</comment>
<evidence type="ECO:0000256" key="14">
    <source>
        <dbReference type="ARBA" id="ARBA00024146"/>
    </source>
</evidence>
<evidence type="ECO:0000313" key="19">
    <source>
        <dbReference type="EMBL" id="ONH69419.1"/>
    </source>
</evidence>
<comment type="catalytic activity">
    <reaction evidence="14">
        <text>a 1,2-diacyl-sn-glycero-3-phospho-(1D-myo-inositol)(in) = a 1,2-diacyl-sn-glycero-3-phospho-(1D-myo-inositol)(out)</text>
        <dbReference type="Rhea" id="RHEA:38691"/>
        <dbReference type="ChEBI" id="CHEBI:57880"/>
    </reaction>
    <physiologicalReaction direction="left-to-right" evidence="14">
        <dbReference type="Rhea" id="RHEA:38692"/>
    </physiologicalReaction>
</comment>
<evidence type="ECO:0000256" key="13">
    <source>
        <dbReference type="ARBA" id="ARBA00023136"/>
    </source>
</evidence>
<reference evidence="20" key="2">
    <citation type="journal article" date="2017" name="Genome Announc.">
        <title>Genome sequences of Cyberlindnera fabianii 65, Pichia kudriavzevii 129, and Saccharomyces cerevisiae 131 isolated from fermented masau fruits in Zimbabwe.</title>
        <authorList>
            <person name="van Rijswijck I.M.H."/>
            <person name="Derks M.F.L."/>
            <person name="Abee T."/>
            <person name="de Ridder D."/>
            <person name="Smid E.J."/>
        </authorList>
    </citation>
    <scope>NUCLEOTIDE SEQUENCE [LARGE SCALE GENOMIC DNA]</scope>
    <source>
        <strain evidence="20">65</strain>
    </source>
</reference>
<dbReference type="EMBL" id="LK052905">
    <property type="protein sequence ID" value="CDR45906.1"/>
    <property type="molecule type" value="Genomic_DNA"/>
</dbReference>
<dbReference type="PROSITE" id="PS50191">
    <property type="entry name" value="CRAL_TRIO"/>
    <property type="match status" value="1"/>
</dbReference>
<dbReference type="PANTHER" id="PTHR47669">
    <property type="entry name" value="PHOSPHATIDYLINOSITOL TRANSFER PROTEIN SFH5"/>
    <property type="match status" value="1"/>
</dbReference>
<organism evidence="18">
    <name type="scientific">Cyberlindnera fabianii</name>
    <name type="common">Yeast</name>
    <name type="synonym">Hansenula fabianii</name>
    <dbReference type="NCBI Taxonomy" id="36022"/>
    <lineage>
        <taxon>Eukaryota</taxon>
        <taxon>Fungi</taxon>
        <taxon>Dikarya</taxon>
        <taxon>Ascomycota</taxon>
        <taxon>Saccharomycotina</taxon>
        <taxon>Saccharomycetes</taxon>
        <taxon>Phaffomycetales</taxon>
        <taxon>Phaffomycetaceae</taxon>
        <taxon>Cyberlindnera</taxon>
    </lineage>
</organism>
<evidence type="ECO:0000256" key="5">
    <source>
        <dbReference type="ARBA" id="ARBA00022448"/>
    </source>
</evidence>
<dbReference type="EMBL" id="MPUK01000001">
    <property type="protein sequence ID" value="ONH69419.1"/>
    <property type="molecule type" value="Genomic_DNA"/>
</dbReference>
<evidence type="ECO:0000256" key="9">
    <source>
        <dbReference type="ARBA" id="ARBA00022824"/>
    </source>
</evidence>
<keyword evidence="8" id="KW-0479">Metal-binding</keyword>
<comment type="subcellular location">
    <subcellularLocation>
        <location evidence="16">Cytoplasm</location>
    </subcellularLocation>
    <subcellularLocation>
        <location evidence="2 16">Endoplasmic reticulum membrane</location>
        <topology evidence="2 16">Peripheral membrane protein</topology>
    </subcellularLocation>
    <subcellularLocation>
        <location evidence="16">Microsome membrane</location>
        <topology evidence="16">Peripheral membrane protein</topology>
    </subcellularLocation>
</comment>
<dbReference type="GO" id="GO:0008526">
    <property type="term" value="F:phosphatidylinositol transfer activity"/>
    <property type="evidence" value="ECO:0007669"/>
    <property type="project" value="UniProtKB-UniRule"/>
</dbReference>
<dbReference type="InterPro" id="IPR036273">
    <property type="entry name" value="CRAL/TRIO_N_dom_sf"/>
</dbReference>
<protein>
    <recommendedName>
        <fullName evidence="4 16">Phosphatidylinositol transfer protein SFH5</fullName>
        <shortName evidence="16">PITP SFH5</shortName>
    </recommendedName>
</protein>
<dbReference type="GO" id="GO:0005886">
    <property type="term" value="C:plasma membrane"/>
    <property type="evidence" value="ECO:0007669"/>
    <property type="project" value="TreeGrafter"/>
</dbReference>
<evidence type="ECO:0000256" key="8">
    <source>
        <dbReference type="ARBA" id="ARBA00022723"/>
    </source>
</evidence>
<dbReference type="STRING" id="36022.A0A061BDF0"/>
<dbReference type="Pfam" id="PF03765">
    <property type="entry name" value="CRAL_TRIO_N"/>
    <property type="match status" value="1"/>
</dbReference>
<dbReference type="Gene3D" id="3.40.525.10">
    <property type="entry name" value="CRAL-TRIO lipid binding domain"/>
    <property type="match status" value="1"/>
</dbReference>
<evidence type="ECO:0000256" key="2">
    <source>
        <dbReference type="ARBA" id="ARBA00004406"/>
    </source>
</evidence>
<dbReference type="AlphaFoldDB" id="A0A061BDF0"/>
<keyword evidence="12 16" id="KW-0445">Lipid transport</keyword>
<gene>
    <name evidence="19" type="ORF">BON22_0898</name>
    <name evidence="18" type="ORF">CYFA0S_20e01596g</name>
</gene>
<evidence type="ECO:0000256" key="1">
    <source>
        <dbReference type="ARBA" id="ARBA00001970"/>
    </source>
</evidence>
<reference evidence="18" key="1">
    <citation type="journal article" date="2014" name="Genome Announc.">
        <title>Genome sequence of the yeast Cyberlindnera fabianii (Hansenula fabianii).</title>
        <authorList>
            <person name="Freel K.C."/>
            <person name="Sarilar V."/>
            <person name="Neuveglise C."/>
            <person name="Devillers H."/>
            <person name="Friedrich A."/>
            <person name="Schacherer J."/>
        </authorList>
    </citation>
    <scope>NUCLEOTIDE SEQUENCE</scope>
    <source>
        <strain evidence="18">YJS4271</strain>
    </source>
</reference>
<dbReference type="GO" id="GO:0032541">
    <property type="term" value="C:cortical endoplasmic reticulum"/>
    <property type="evidence" value="ECO:0007669"/>
    <property type="project" value="TreeGrafter"/>
</dbReference>
<keyword evidence="5 16" id="KW-0813">Transport</keyword>
<keyword evidence="6 16" id="KW-0963">Cytoplasm</keyword>
<keyword evidence="7" id="KW-0349">Heme</keyword>
<evidence type="ECO:0000256" key="6">
    <source>
        <dbReference type="ARBA" id="ARBA00022490"/>
    </source>
</evidence>
<keyword evidence="9 16" id="KW-0256">Endoplasmic reticulum</keyword>
<dbReference type="GO" id="GO:0046872">
    <property type="term" value="F:metal ion binding"/>
    <property type="evidence" value="ECO:0007669"/>
    <property type="project" value="UniProtKB-KW"/>
</dbReference>
<evidence type="ECO:0000256" key="16">
    <source>
        <dbReference type="RuleBase" id="RU367059"/>
    </source>
</evidence>
<proteinExistence type="inferred from homology"/>
<dbReference type="SUPFAM" id="SSF46938">
    <property type="entry name" value="CRAL/TRIO N-terminal domain"/>
    <property type="match status" value="1"/>
</dbReference>
<dbReference type="InterPro" id="IPR036865">
    <property type="entry name" value="CRAL-TRIO_dom_sf"/>
</dbReference>
<evidence type="ECO:0000256" key="4">
    <source>
        <dbReference type="ARBA" id="ARBA00018320"/>
    </source>
</evidence>
<dbReference type="CDD" id="cd00170">
    <property type="entry name" value="SEC14"/>
    <property type="match status" value="1"/>
</dbReference>
<dbReference type="PANTHER" id="PTHR47669:SF1">
    <property type="entry name" value="PHOSPHATIDYLINOSITOL TRANSFER PROTEIN SFH5"/>
    <property type="match status" value="1"/>
</dbReference>
<evidence type="ECO:0000256" key="15">
    <source>
        <dbReference type="ARBA" id="ARBA00024180"/>
    </source>
</evidence>
<comment type="similarity">
    <text evidence="3 16">Belongs to the SFH5 family.</text>
</comment>
<evidence type="ECO:0000259" key="17">
    <source>
        <dbReference type="PROSITE" id="PS50191"/>
    </source>
</evidence>
<keyword evidence="11" id="KW-0408">Iron</keyword>
<evidence type="ECO:0000256" key="7">
    <source>
        <dbReference type="ARBA" id="ARBA00022617"/>
    </source>
</evidence>
<comment type="function">
    <text evidence="15">Non-classical phosphatidylinositol (PtdIns) transfer protein (PITP), which exhibits PtdIns-binding/transfer activity in the absence of detectable PtdCho-binding/transfer activity. Regulates PtdIns(4,5)P2 homeostasis at the plasma membrane. Heme-binding protein that may play a role in organic oxidant-induced stress responses.</text>
</comment>
<dbReference type="InterPro" id="IPR042938">
    <property type="entry name" value="Sfh5"/>
</dbReference>
<evidence type="ECO:0000313" key="20">
    <source>
        <dbReference type="Proteomes" id="UP000189513"/>
    </source>
</evidence>